<name>A0A5C8CDI6_9SPIR</name>
<dbReference type="InterPro" id="IPR041854">
    <property type="entry name" value="BFD-like_2Fe2S-bd_dom_sf"/>
</dbReference>
<dbReference type="Proteomes" id="UP000325116">
    <property type="component" value="Unassembled WGS sequence"/>
</dbReference>
<protein>
    <submittedName>
        <fullName evidence="3">FAD/NAD(P)-binding oxidoreductase</fullName>
    </submittedName>
</protein>
<dbReference type="InterPro" id="IPR006076">
    <property type="entry name" value="FAD-dep_OxRdtase"/>
</dbReference>
<accession>A0A5C8CDI6</accession>
<evidence type="ECO:0000259" key="1">
    <source>
        <dbReference type="Pfam" id="PF01266"/>
    </source>
</evidence>
<dbReference type="Pfam" id="PF01266">
    <property type="entry name" value="DAO"/>
    <property type="match status" value="1"/>
</dbReference>
<dbReference type="Pfam" id="PF04324">
    <property type="entry name" value="Fer2_BFD"/>
    <property type="match status" value="1"/>
</dbReference>
<dbReference type="EMBL" id="SAXT01000005">
    <property type="protein sequence ID" value="TXJ11519.1"/>
    <property type="molecule type" value="Genomic_DNA"/>
</dbReference>
<dbReference type="CDD" id="cd19946">
    <property type="entry name" value="GlpA-like_Fer2_BFD-like"/>
    <property type="match status" value="1"/>
</dbReference>
<feature type="domain" description="BFD-like [2Fe-2S]-binding" evidence="2">
    <location>
        <begin position="397"/>
        <end position="450"/>
    </location>
</feature>
<proteinExistence type="predicted"/>
<dbReference type="RefSeq" id="WP_147758474.1">
    <property type="nucleotide sequence ID" value="NZ_SAXT01000005.1"/>
</dbReference>
<dbReference type="AlphaFoldDB" id="A0A5C8CDI6"/>
<dbReference type="InterPro" id="IPR036188">
    <property type="entry name" value="FAD/NAD-bd_sf"/>
</dbReference>
<evidence type="ECO:0000259" key="2">
    <source>
        <dbReference type="Pfam" id="PF04324"/>
    </source>
</evidence>
<comment type="caution">
    <text evidence="3">The sequence shown here is derived from an EMBL/GenBank/DDBJ whole genome shotgun (WGS) entry which is preliminary data.</text>
</comment>
<organism evidence="3 4">
    <name type="scientific">Brachyspira aalborgi</name>
    <dbReference type="NCBI Taxonomy" id="29522"/>
    <lineage>
        <taxon>Bacteria</taxon>
        <taxon>Pseudomonadati</taxon>
        <taxon>Spirochaetota</taxon>
        <taxon>Spirochaetia</taxon>
        <taxon>Brachyspirales</taxon>
        <taxon>Brachyspiraceae</taxon>
        <taxon>Brachyspira</taxon>
    </lineage>
</organism>
<evidence type="ECO:0000313" key="4">
    <source>
        <dbReference type="Proteomes" id="UP000325116"/>
    </source>
</evidence>
<sequence>MYDILIIGAGVSGTSAARELSRYKANICVVEKCEDVCSGTSKANSGIVHAGFDAANGSLMAKLNVLGNKMMPKIAKDLNVPFKLNGSLVVCSNKDDIPNLQKLYERGIANGVENLKILNKEEVFEREPNLNDNVVAALYAPTAGIICPFILNVAYAENAADNGVEFKFNTEVLNIKKVNNIFKVITNNEIIKTKYIVNAAGIYADKFHNMVSENKINIKARRGDYILLDSEVKNIVSSTIFALPSKFGKGILVTPTVHGNLMIGPTAIDIEDKEGVNTTSEGLSQVIEKSKLTVKNIPYNKVITSFAGLRPHEDGHEFIIKEVEDAENFIDCAGIESPGLASSPAIGVMVADILKEKAKLETKKDFIDKRKGITKFMSLSNEEKNKLIKENPLYGHIICRCEKITEGEIVDAIKSPIGAKSLDGIKRRVRAGLGRCQGGFCSPKIMEILSRELNINILDITKSEKGSEIIKGFDKESL</sequence>
<dbReference type="InterPro" id="IPR007419">
    <property type="entry name" value="BFD-like_2Fe2S-bd_dom"/>
</dbReference>
<dbReference type="PANTHER" id="PTHR42720:SF1">
    <property type="entry name" value="GLYCEROL 3-PHOSPHATE OXIDASE"/>
    <property type="match status" value="1"/>
</dbReference>
<gene>
    <name evidence="3" type="ORF">EPJ80_07275</name>
</gene>
<dbReference type="Gene3D" id="3.30.9.10">
    <property type="entry name" value="D-Amino Acid Oxidase, subunit A, domain 2"/>
    <property type="match status" value="1"/>
</dbReference>
<evidence type="ECO:0000313" key="3">
    <source>
        <dbReference type="EMBL" id="TXJ11519.1"/>
    </source>
</evidence>
<reference evidence="3 4" key="1">
    <citation type="journal article" date="1992" name="Lakartidningen">
        <title>[Penicillin V and not amoxicillin is the first choice preparation in acute otitis].</title>
        <authorList>
            <person name="Kamme C."/>
            <person name="Lundgren K."/>
            <person name="Prellner K."/>
        </authorList>
    </citation>
    <scope>NUCLEOTIDE SEQUENCE [LARGE SCALE GENOMIC DNA]</scope>
    <source>
        <strain evidence="3 4">W1</strain>
    </source>
</reference>
<feature type="domain" description="FAD dependent oxidoreductase" evidence="1">
    <location>
        <begin position="3"/>
        <end position="352"/>
    </location>
</feature>
<dbReference type="PANTHER" id="PTHR42720">
    <property type="entry name" value="GLYCEROL-3-PHOSPHATE DEHYDROGENASE"/>
    <property type="match status" value="1"/>
</dbReference>
<dbReference type="Gene3D" id="3.50.50.60">
    <property type="entry name" value="FAD/NAD(P)-binding domain"/>
    <property type="match status" value="1"/>
</dbReference>
<dbReference type="InterPro" id="IPR052745">
    <property type="entry name" value="G3P_Oxidase/Oxidoreductase"/>
</dbReference>
<dbReference type="Gene3D" id="1.10.10.1100">
    <property type="entry name" value="BFD-like [2Fe-2S]-binding domain"/>
    <property type="match status" value="1"/>
</dbReference>
<dbReference type="SUPFAM" id="SSF51905">
    <property type="entry name" value="FAD/NAD(P)-binding domain"/>
    <property type="match status" value="1"/>
</dbReference>